<dbReference type="GO" id="GO:0052621">
    <property type="term" value="F:diguanylate cyclase activity"/>
    <property type="evidence" value="ECO:0007669"/>
    <property type="project" value="TreeGrafter"/>
</dbReference>
<dbReference type="AlphaFoldDB" id="A0A7R7DUV2"/>
<evidence type="ECO:0000313" key="4">
    <source>
        <dbReference type="EMBL" id="BCJ38262.1"/>
    </source>
</evidence>
<gene>
    <name evidence="4" type="ORF">Athai_57650</name>
</gene>
<keyword evidence="2" id="KW-1133">Transmembrane helix</keyword>
<reference evidence="4 5" key="1">
    <citation type="submission" date="2020-08" db="EMBL/GenBank/DDBJ databases">
        <title>Whole genome shotgun sequence of Actinocatenispora thailandica NBRC 105041.</title>
        <authorList>
            <person name="Komaki H."/>
            <person name="Tamura T."/>
        </authorList>
    </citation>
    <scope>NUCLEOTIDE SEQUENCE [LARGE SCALE GENOMIC DNA]</scope>
    <source>
        <strain evidence="4 5">NBRC 105041</strain>
    </source>
</reference>
<proteinExistence type="predicted"/>
<feature type="transmembrane region" description="Helical" evidence="2">
    <location>
        <begin position="120"/>
        <end position="144"/>
    </location>
</feature>
<dbReference type="PANTHER" id="PTHR45138:SF9">
    <property type="entry name" value="DIGUANYLATE CYCLASE DGCM-RELATED"/>
    <property type="match status" value="1"/>
</dbReference>
<feature type="transmembrane region" description="Helical" evidence="2">
    <location>
        <begin position="238"/>
        <end position="262"/>
    </location>
</feature>
<feature type="domain" description="GGDEF" evidence="3">
    <location>
        <begin position="311"/>
        <end position="450"/>
    </location>
</feature>
<dbReference type="NCBIfam" id="TIGR00254">
    <property type="entry name" value="GGDEF"/>
    <property type="match status" value="1"/>
</dbReference>
<evidence type="ECO:0000256" key="1">
    <source>
        <dbReference type="SAM" id="MobiDB-lite"/>
    </source>
</evidence>
<keyword evidence="2" id="KW-0812">Transmembrane</keyword>
<dbReference type="InterPro" id="IPR043128">
    <property type="entry name" value="Rev_trsase/Diguanyl_cyclase"/>
</dbReference>
<dbReference type="PANTHER" id="PTHR45138">
    <property type="entry name" value="REGULATORY COMPONENTS OF SENSORY TRANSDUCTION SYSTEM"/>
    <property type="match status" value="1"/>
</dbReference>
<dbReference type="GO" id="GO:0005886">
    <property type="term" value="C:plasma membrane"/>
    <property type="evidence" value="ECO:0007669"/>
    <property type="project" value="TreeGrafter"/>
</dbReference>
<dbReference type="GO" id="GO:1902201">
    <property type="term" value="P:negative regulation of bacterial-type flagellum-dependent cell motility"/>
    <property type="evidence" value="ECO:0007669"/>
    <property type="project" value="TreeGrafter"/>
</dbReference>
<dbReference type="GO" id="GO:0043709">
    <property type="term" value="P:cell adhesion involved in single-species biofilm formation"/>
    <property type="evidence" value="ECO:0007669"/>
    <property type="project" value="TreeGrafter"/>
</dbReference>
<dbReference type="Pfam" id="PF00990">
    <property type="entry name" value="GGDEF"/>
    <property type="match status" value="1"/>
</dbReference>
<feature type="transmembrane region" description="Helical" evidence="2">
    <location>
        <begin position="57"/>
        <end position="76"/>
    </location>
</feature>
<feature type="region of interest" description="Disordered" evidence="1">
    <location>
        <begin position="446"/>
        <end position="469"/>
    </location>
</feature>
<evidence type="ECO:0000256" key="2">
    <source>
        <dbReference type="SAM" id="Phobius"/>
    </source>
</evidence>
<evidence type="ECO:0000259" key="3">
    <source>
        <dbReference type="PROSITE" id="PS50887"/>
    </source>
</evidence>
<organism evidence="4 5">
    <name type="scientific">Actinocatenispora thailandica</name>
    <dbReference type="NCBI Taxonomy" id="227318"/>
    <lineage>
        <taxon>Bacteria</taxon>
        <taxon>Bacillati</taxon>
        <taxon>Actinomycetota</taxon>
        <taxon>Actinomycetes</taxon>
        <taxon>Micromonosporales</taxon>
        <taxon>Micromonosporaceae</taxon>
        <taxon>Actinocatenispora</taxon>
    </lineage>
</organism>
<protein>
    <submittedName>
        <fullName evidence="4">GGDEF domain-containing protein</fullName>
    </submittedName>
</protein>
<sequence length="469" mass="49492">MTRWRSRATIWARTIELRIATRGWREGCVQTATNRVQVRQRGIRGWAIWSAPAPARAMALTVDAVALVLGVAAIAFRLDRPQIVLAPLLICAAVAIEGARRVERARRSTGTLHKDLQSAWSLAAALLLPAGVAVVAAVAMYAWWRFRAGRCRPFAWVFSCSMTLLAVLAAGTVYHLTESGLRDVPAIGGLSSTVGVLAAALAYEIVDVALCGALILLLSPGTSRVEAFGDRTTASIDAAALTFGGLVSILALYEPWAMLLALPGVVLLQRVLLVDQLAADARTDTKTGLSVAGWWHERASAELAVAHARGTSLAILVADLDHFKRINDAYGHLVGDEVLRAVGDAFAAGVRGKDLAGRFGGEEFVLALPETNADRAAAVAERLRGRIATLQVPSRIEVADAEPVRGLSVSIGAAVYPDHADTLDSLLRVADTALYAAKAAGRNRISVAGSPATGPTQRAADTPVDSDAS</sequence>
<dbReference type="PROSITE" id="PS50887">
    <property type="entry name" value="GGDEF"/>
    <property type="match status" value="1"/>
</dbReference>
<dbReference type="KEGG" id="atl:Athai_57650"/>
<dbReference type="SUPFAM" id="SSF55073">
    <property type="entry name" value="Nucleotide cyclase"/>
    <property type="match status" value="1"/>
</dbReference>
<evidence type="ECO:0000313" key="5">
    <source>
        <dbReference type="Proteomes" id="UP000611640"/>
    </source>
</evidence>
<dbReference type="Proteomes" id="UP000611640">
    <property type="component" value="Chromosome"/>
</dbReference>
<dbReference type="SMART" id="SM00267">
    <property type="entry name" value="GGDEF"/>
    <property type="match status" value="1"/>
</dbReference>
<feature type="transmembrane region" description="Helical" evidence="2">
    <location>
        <begin position="156"/>
        <end position="176"/>
    </location>
</feature>
<dbReference type="CDD" id="cd01949">
    <property type="entry name" value="GGDEF"/>
    <property type="match status" value="1"/>
</dbReference>
<feature type="transmembrane region" description="Helical" evidence="2">
    <location>
        <begin position="196"/>
        <end position="218"/>
    </location>
</feature>
<keyword evidence="2" id="KW-0472">Membrane</keyword>
<name>A0A7R7DUV2_9ACTN</name>
<dbReference type="InterPro" id="IPR000160">
    <property type="entry name" value="GGDEF_dom"/>
</dbReference>
<dbReference type="Gene3D" id="3.30.70.270">
    <property type="match status" value="1"/>
</dbReference>
<keyword evidence="5" id="KW-1185">Reference proteome</keyword>
<dbReference type="InterPro" id="IPR029787">
    <property type="entry name" value="Nucleotide_cyclase"/>
</dbReference>
<dbReference type="RefSeq" id="WP_203964326.1">
    <property type="nucleotide sequence ID" value="NZ_AP023355.1"/>
</dbReference>
<accession>A0A7R7DUV2</accession>
<dbReference type="EMBL" id="AP023355">
    <property type="protein sequence ID" value="BCJ38262.1"/>
    <property type="molecule type" value="Genomic_DNA"/>
</dbReference>
<dbReference type="FunFam" id="3.30.70.270:FF:000001">
    <property type="entry name" value="Diguanylate cyclase domain protein"/>
    <property type="match status" value="1"/>
</dbReference>
<dbReference type="InterPro" id="IPR050469">
    <property type="entry name" value="Diguanylate_Cyclase"/>
</dbReference>